<evidence type="ECO:0000256" key="4">
    <source>
        <dbReference type="ARBA" id="ARBA00022723"/>
    </source>
</evidence>
<evidence type="ECO:0000256" key="12">
    <source>
        <dbReference type="HAMAP-Rule" id="MF_01351"/>
    </source>
</evidence>
<dbReference type="PROSITE" id="PS51379">
    <property type="entry name" value="4FE4S_FER_2"/>
    <property type="match status" value="2"/>
</dbReference>
<evidence type="ECO:0000313" key="15">
    <source>
        <dbReference type="Proteomes" id="UP000494245"/>
    </source>
</evidence>
<keyword evidence="1 12" id="KW-1003">Cell membrane</keyword>
<evidence type="ECO:0000313" key="14">
    <source>
        <dbReference type="EMBL" id="GFK94196.1"/>
    </source>
</evidence>
<dbReference type="Pfam" id="PF12838">
    <property type="entry name" value="Fer4_7"/>
    <property type="match status" value="1"/>
</dbReference>
<keyword evidence="8 12" id="KW-0411">Iron-sulfur</keyword>
<dbReference type="GO" id="GO:0005506">
    <property type="term" value="F:iron ion binding"/>
    <property type="evidence" value="ECO:0007669"/>
    <property type="project" value="UniProtKB-UniRule"/>
</dbReference>
<keyword evidence="3 12" id="KW-0874">Quinone</keyword>
<dbReference type="EMBL" id="BLTE01000008">
    <property type="protein sequence ID" value="GFK94196.1"/>
    <property type="molecule type" value="Genomic_DNA"/>
</dbReference>
<dbReference type="GO" id="GO:0005886">
    <property type="term" value="C:plasma membrane"/>
    <property type="evidence" value="ECO:0007669"/>
    <property type="project" value="UniProtKB-SubCell"/>
</dbReference>
<dbReference type="GO" id="GO:0050136">
    <property type="term" value="F:NADH dehydrogenase (quinone) (non-electrogenic) activity"/>
    <property type="evidence" value="ECO:0007669"/>
    <property type="project" value="UniProtKB-UniRule"/>
</dbReference>
<dbReference type="PANTHER" id="PTHR10849:SF24">
    <property type="entry name" value="NADH-QUINONE OXIDOREDUCTASE SUBUNIT I 2"/>
    <property type="match status" value="1"/>
</dbReference>
<evidence type="ECO:0000256" key="2">
    <source>
        <dbReference type="ARBA" id="ARBA00022485"/>
    </source>
</evidence>
<dbReference type="NCBIfam" id="TIGR01971">
    <property type="entry name" value="NuoI"/>
    <property type="match status" value="1"/>
</dbReference>
<comment type="caution">
    <text evidence="14">The sequence shown here is derived from an EMBL/GenBank/DDBJ whole genome shotgun (WGS) entry which is preliminary data.</text>
</comment>
<feature type="binding site" evidence="12">
    <location>
        <position position="63"/>
    </location>
    <ligand>
        <name>[4Fe-4S] cluster</name>
        <dbReference type="ChEBI" id="CHEBI:49883"/>
        <label>1</label>
    </ligand>
</feature>
<gene>
    <name evidence="14" type="primary">nuoI_3</name>
    <name evidence="12" type="synonym">nuoI</name>
    <name evidence="14" type="ORF">NNJEOMEG_02036</name>
</gene>
<comment type="cofactor">
    <cofactor evidence="12">
        <name>[4Fe-4S] cluster</name>
        <dbReference type="ChEBI" id="CHEBI:49883"/>
    </cofactor>
    <text evidence="12">Binds 2 [4Fe-4S] clusters per subunit.</text>
</comment>
<proteinExistence type="inferred from homology"/>
<keyword evidence="14" id="KW-0560">Oxidoreductase</keyword>
<dbReference type="RefSeq" id="WP_173084036.1">
    <property type="nucleotide sequence ID" value="NZ_BLTE01000008.1"/>
</dbReference>
<dbReference type="PROSITE" id="PS00198">
    <property type="entry name" value="4FE4S_FER_1"/>
    <property type="match status" value="2"/>
</dbReference>
<reference evidence="14 15" key="1">
    <citation type="submission" date="2020-04" db="EMBL/GenBank/DDBJ databases">
        <authorList>
            <consortium name="Desulfovibrio sp. FSS-1 genome sequencing consortium"/>
            <person name="Shimoshige H."/>
            <person name="Kobayashi H."/>
            <person name="Maekawa T."/>
        </authorList>
    </citation>
    <scope>NUCLEOTIDE SEQUENCE [LARGE SCALE GENOMIC DNA]</scope>
    <source>
        <strain evidence="14 15">SIID29052-01</strain>
    </source>
</reference>
<keyword evidence="6 12" id="KW-1278">Translocase</keyword>
<dbReference type="InterPro" id="IPR017900">
    <property type="entry name" value="4Fe4S_Fe_S_CS"/>
</dbReference>
<dbReference type="GO" id="GO:0051539">
    <property type="term" value="F:4 iron, 4 sulfur cluster binding"/>
    <property type="evidence" value="ECO:0007669"/>
    <property type="project" value="UniProtKB-KW"/>
</dbReference>
<keyword evidence="4 12" id="KW-0479">Metal-binding</keyword>
<evidence type="ECO:0000256" key="7">
    <source>
        <dbReference type="ARBA" id="ARBA00023004"/>
    </source>
</evidence>
<comment type="subcellular location">
    <subcellularLocation>
        <location evidence="12">Cell membrane</location>
        <topology evidence="12">Peripheral membrane protein</topology>
    </subcellularLocation>
</comment>
<keyword evidence="7 12" id="KW-0408">Iron</keyword>
<feature type="binding site" evidence="12">
    <location>
        <position position="69"/>
    </location>
    <ligand>
        <name>[4Fe-4S] cluster</name>
        <dbReference type="ChEBI" id="CHEBI:49883"/>
        <label>1</label>
    </ligand>
</feature>
<sequence length="146" mass="16650">MNAYFRDIALGLWSLLAGMAITIRYFFQPVVTLQYPHEAVPMTPRYRGHIDLVFDERTGTNKCIVCNACQKACPSGCISLDGEKREGQKQKSLTRYELDFTKCSLCGLCVEACPTEALMFSKDYNLAAFDENDCRFDLIKRLEERP</sequence>
<feature type="binding site" evidence="12">
    <location>
        <position position="66"/>
    </location>
    <ligand>
        <name>[4Fe-4S] cluster</name>
        <dbReference type="ChEBI" id="CHEBI:49883"/>
        <label>1</label>
    </ligand>
</feature>
<evidence type="ECO:0000256" key="9">
    <source>
        <dbReference type="ARBA" id="ARBA00023027"/>
    </source>
</evidence>
<name>A0A6V8LWL3_9BACT</name>
<feature type="binding site" evidence="12">
    <location>
        <position position="109"/>
    </location>
    <ligand>
        <name>[4Fe-4S] cluster</name>
        <dbReference type="ChEBI" id="CHEBI:49883"/>
        <label>2</label>
    </ligand>
</feature>
<dbReference type="Gene3D" id="3.30.70.3270">
    <property type="match status" value="1"/>
</dbReference>
<keyword evidence="2 12" id="KW-0004">4Fe-4S</keyword>
<evidence type="ECO:0000256" key="3">
    <source>
        <dbReference type="ARBA" id="ARBA00022719"/>
    </source>
</evidence>
<dbReference type="GO" id="GO:0048038">
    <property type="term" value="F:quinone binding"/>
    <property type="evidence" value="ECO:0007669"/>
    <property type="project" value="UniProtKB-KW"/>
</dbReference>
<evidence type="ECO:0000256" key="8">
    <source>
        <dbReference type="ARBA" id="ARBA00023014"/>
    </source>
</evidence>
<feature type="binding site" evidence="12">
    <location>
        <position position="73"/>
    </location>
    <ligand>
        <name>[4Fe-4S] cluster</name>
        <dbReference type="ChEBI" id="CHEBI:49883"/>
        <label>2</label>
    </ligand>
</feature>
<dbReference type="AlphaFoldDB" id="A0A6V8LWL3"/>
<feature type="binding site" evidence="12">
    <location>
        <position position="103"/>
    </location>
    <ligand>
        <name>[4Fe-4S] cluster</name>
        <dbReference type="ChEBI" id="CHEBI:49883"/>
        <label>2</label>
    </ligand>
</feature>
<keyword evidence="10 12" id="KW-0830">Ubiquinone</keyword>
<reference evidence="14 15" key="2">
    <citation type="submission" date="2020-05" db="EMBL/GenBank/DDBJ databases">
        <title>Draft genome sequence of Desulfovibrio sp. strainFSS-1.</title>
        <authorList>
            <person name="Shimoshige H."/>
            <person name="Kobayashi H."/>
            <person name="Maekawa T."/>
        </authorList>
    </citation>
    <scope>NUCLEOTIDE SEQUENCE [LARGE SCALE GENOMIC DNA]</scope>
    <source>
        <strain evidence="14 15">SIID29052-01</strain>
    </source>
</reference>
<accession>A0A6V8LWL3</accession>
<feature type="domain" description="4Fe-4S ferredoxin-type" evidence="13">
    <location>
        <begin position="54"/>
        <end position="83"/>
    </location>
</feature>
<evidence type="ECO:0000256" key="1">
    <source>
        <dbReference type="ARBA" id="ARBA00022475"/>
    </source>
</evidence>
<evidence type="ECO:0000256" key="6">
    <source>
        <dbReference type="ARBA" id="ARBA00022967"/>
    </source>
</evidence>
<keyword evidence="15" id="KW-1185">Reference proteome</keyword>
<protein>
    <recommendedName>
        <fullName evidence="12">NADH-quinone oxidoreductase subunit I</fullName>
        <ecNumber evidence="12">7.1.1.-</ecNumber>
    </recommendedName>
    <alternativeName>
        <fullName evidence="12">NADH dehydrogenase I subunit I</fullName>
    </alternativeName>
    <alternativeName>
        <fullName evidence="12">NDH-1 subunit I</fullName>
    </alternativeName>
</protein>
<dbReference type="EC" id="7.1.1.-" evidence="12"/>
<dbReference type="Proteomes" id="UP000494245">
    <property type="component" value="Unassembled WGS sequence"/>
</dbReference>
<comment type="function">
    <text evidence="12">NDH-1 shuttles electrons from NADH, via FMN and iron-sulfur (Fe-S) centers, to quinones in the respiratory chain. The immediate electron acceptor for the enzyme in this species is believed to be ubiquinone. Couples the redox reaction to proton translocation (for every two electrons transferred, four hydrogen ions are translocated across the cytoplasmic membrane), and thus conserves the redox energy in a proton gradient.</text>
</comment>
<evidence type="ECO:0000256" key="10">
    <source>
        <dbReference type="ARBA" id="ARBA00023075"/>
    </source>
</evidence>
<keyword evidence="9 12" id="KW-0520">NAD</keyword>
<dbReference type="PANTHER" id="PTHR10849">
    <property type="entry name" value="NADH DEHYDROGENASE UBIQUINONE IRON-SULFUR PROTEIN 8, MITOCHONDRIAL"/>
    <property type="match status" value="1"/>
</dbReference>
<keyword evidence="11 12" id="KW-0472">Membrane</keyword>
<evidence type="ECO:0000259" key="13">
    <source>
        <dbReference type="PROSITE" id="PS51379"/>
    </source>
</evidence>
<dbReference type="SUPFAM" id="SSF54862">
    <property type="entry name" value="4Fe-4S ferredoxins"/>
    <property type="match status" value="1"/>
</dbReference>
<evidence type="ECO:0000256" key="11">
    <source>
        <dbReference type="ARBA" id="ARBA00023136"/>
    </source>
</evidence>
<feature type="binding site" evidence="12">
    <location>
        <position position="113"/>
    </location>
    <ligand>
        <name>[4Fe-4S] cluster</name>
        <dbReference type="ChEBI" id="CHEBI:49883"/>
        <label>1</label>
    </ligand>
</feature>
<dbReference type="InterPro" id="IPR010226">
    <property type="entry name" value="NADH_quinone_OxRdtase_chainI"/>
</dbReference>
<feature type="binding site" evidence="12">
    <location>
        <position position="106"/>
    </location>
    <ligand>
        <name>[4Fe-4S] cluster</name>
        <dbReference type="ChEBI" id="CHEBI:49883"/>
        <label>2</label>
    </ligand>
</feature>
<organism evidence="14 15">
    <name type="scientific">Fundidesulfovibrio magnetotacticus</name>
    <dbReference type="NCBI Taxonomy" id="2730080"/>
    <lineage>
        <taxon>Bacteria</taxon>
        <taxon>Pseudomonadati</taxon>
        <taxon>Thermodesulfobacteriota</taxon>
        <taxon>Desulfovibrionia</taxon>
        <taxon>Desulfovibrionales</taxon>
        <taxon>Desulfovibrionaceae</taxon>
        <taxon>Fundidesulfovibrio</taxon>
    </lineage>
</organism>
<keyword evidence="5" id="KW-0677">Repeat</keyword>
<dbReference type="HAMAP" id="MF_01351">
    <property type="entry name" value="NDH1_NuoI"/>
    <property type="match status" value="1"/>
</dbReference>
<dbReference type="InterPro" id="IPR017896">
    <property type="entry name" value="4Fe4S_Fe-S-bd"/>
</dbReference>
<evidence type="ECO:0000256" key="5">
    <source>
        <dbReference type="ARBA" id="ARBA00022737"/>
    </source>
</evidence>
<comment type="similarity">
    <text evidence="12">Belongs to the complex I 23 kDa subunit family.</text>
</comment>
<comment type="catalytic activity">
    <reaction evidence="12">
        <text>a quinone + NADH + 5 H(+)(in) = a quinol + NAD(+) + 4 H(+)(out)</text>
        <dbReference type="Rhea" id="RHEA:57888"/>
        <dbReference type="ChEBI" id="CHEBI:15378"/>
        <dbReference type="ChEBI" id="CHEBI:24646"/>
        <dbReference type="ChEBI" id="CHEBI:57540"/>
        <dbReference type="ChEBI" id="CHEBI:57945"/>
        <dbReference type="ChEBI" id="CHEBI:132124"/>
    </reaction>
</comment>
<comment type="subunit">
    <text evidence="12">NDH-1 is composed of 14 different subunits. Subunits NuoA, H, J, K, L, M, N constitute the membrane sector of the complex.</text>
</comment>
<feature type="domain" description="4Fe-4S ferredoxin-type" evidence="13">
    <location>
        <begin position="94"/>
        <end position="123"/>
    </location>
</feature>